<organism evidence="3 4">
    <name type="scientific">Brachybacterium sacelli</name>
    <dbReference type="NCBI Taxonomy" id="173364"/>
    <lineage>
        <taxon>Bacteria</taxon>
        <taxon>Bacillati</taxon>
        <taxon>Actinomycetota</taxon>
        <taxon>Actinomycetes</taxon>
        <taxon>Micrococcales</taxon>
        <taxon>Dermabacteraceae</taxon>
        <taxon>Brachybacterium</taxon>
    </lineage>
</organism>
<dbReference type="InterPro" id="IPR000551">
    <property type="entry name" value="MerR-type_HTH_dom"/>
</dbReference>
<dbReference type="InterPro" id="IPR009061">
    <property type="entry name" value="DNA-bd_dom_put_sf"/>
</dbReference>
<dbReference type="Proteomes" id="UP001519290">
    <property type="component" value="Unassembled WGS sequence"/>
</dbReference>
<reference evidence="3 4" key="1">
    <citation type="submission" date="2021-03" db="EMBL/GenBank/DDBJ databases">
        <title>Sequencing the genomes of 1000 actinobacteria strains.</title>
        <authorList>
            <person name="Klenk H.-P."/>
        </authorList>
    </citation>
    <scope>NUCLEOTIDE SEQUENCE [LARGE SCALE GENOMIC DNA]</scope>
    <source>
        <strain evidence="3 4">DSM 14566</strain>
    </source>
</reference>
<dbReference type="PROSITE" id="PS50937">
    <property type="entry name" value="HTH_MERR_2"/>
    <property type="match status" value="1"/>
</dbReference>
<name>A0ABS4WVX8_9MICO</name>
<dbReference type="Pfam" id="PF13411">
    <property type="entry name" value="MerR_1"/>
    <property type="match status" value="1"/>
</dbReference>
<evidence type="ECO:0000259" key="2">
    <source>
        <dbReference type="PROSITE" id="PS50937"/>
    </source>
</evidence>
<keyword evidence="1" id="KW-0238">DNA-binding</keyword>
<sequence>MRIADAAREIGVAEHVLRHWDDIGAVSPERTAAGHRDYSDEHLHRLRVLRACQEVGMSLAEIRLVLHRDESGRTEVITRQREHLRAQRERLEDAERFLAHVIDCRHDLLTRCPECSLYGDPGPPA</sequence>
<dbReference type="EMBL" id="JAGIOD010000001">
    <property type="protein sequence ID" value="MBP2380362.1"/>
    <property type="molecule type" value="Genomic_DNA"/>
</dbReference>
<keyword evidence="4" id="KW-1185">Reference proteome</keyword>
<dbReference type="RefSeq" id="WP_209898163.1">
    <property type="nucleotide sequence ID" value="NZ_BAAAJW010000008.1"/>
</dbReference>
<evidence type="ECO:0000313" key="3">
    <source>
        <dbReference type="EMBL" id="MBP2380362.1"/>
    </source>
</evidence>
<gene>
    <name evidence="3" type="ORF">JOF43_000319</name>
</gene>
<dbReference type="Gene3D" id="1.10.1660.10">
    <property type="match status" value="1"/>
</dbReference>
<proteinExistence type="predicted"/>
<dbReference type="CDD" id="cd00592">
    <property type="entry name" value="HTH_MerR-like"/>
    <property type="match status" value="1"/>
</dbReference>
<evidence type="ECO:0000313" key="4">
    <source>
        <dbReference type="Proteomes" id="UP001519290"/>
    </source>
</evidence>
<dbReference type="PANTHER" id="PTHR30204:SF93">
    <property type="entry name" value="HTH MERR-TYPE DOMAIN-CONTAINING PROTEIN"/>
    <property type="match status" value="1"/>
</dbReference>
<protein>
    <submittedName>
        <fullName evidence="3">MerR family gold-responsive transcriptional activator of gol and ges genes</fullName>
    </submittedName>
</protein>
<comment type="caution">
    <text evidence="3">The sequence shown here is derived from an EMBL/GenBank/DDBJ whole genome shotgun (WGS) entry which is preliminary data.</text>
</comment>
<dbReference type="InterPro" id="IPR047057">
    <property type="entry name" value="MerR_fam"/>
</dbReference>
<dbReference type="SUPFAM" id="SSF46955">
    <property type="entry name" value="Putative DNA-binding domain"/>
    <property type="match status" value="1"/>
</dbReference>
<dbReference type="SMART" id="SM00422">
    <property type="entry name" value="HTH_MERR"/>
    <property type="match status" value="1"/>
</dbReference>
<evidence type="ECO:0000256" key="1">
    <source>
        <dbReference type="ARBA" id="ARBA00023125"/>
    </source>
</evidence>
<dbReference type="PANTHER" id="PTHR30204">
    <property type="entry name" value="REDOX-CYCLING DRUG-SENSING TRANSCRIPTIONAL ACTIVATOR SOXR"/>
    <property type="match status" value="1"/>
</dbReference>
<accession>A0ABS4WVX8</accession>
<feature type="domain" description="HTH merR-type" evidence="2">
    <location>
        <begin position="1"/>
        <end position="68"/>
    </location>
</feature>